<evidence type="ECO:0000313" key="4">
    <source>
        <dbReference type="EMBL" id="PXX37784.1"/>
    </source>
</evidence>
<keyword evidence="4" id="KW-0456">Lyase</keyword>
<dbReference type="PANTHER" id="PTHR42937">
    <property type="match status" value="1"/>
</dbReference>
<feature type="domain" description="Tryptophan synthase beta chain-like PALP" evidence="3">
    <location>
        <begin position="55"/>
        <end position="377"/>
    </location>
</feature>
<sequence length="385" mass="39963">MLVLVSRIFGAMVGLILRFSSKLQPSLRRRFFLRLYTGQMKTTSLHQIQASSLLDAYQATDLLDLPQLAAAARVGRVLVKAENQRPLGNFKVLGGMVAALRALARATGIATLEELQTASTLPRLICASDGNHGLAVTAAAKRAGTKAIIYLPEGVAAARAERIQRLGGEVVWIKGSYDEAVLQAAAAASKGAGLLVADTSADPHDIVVQDVMDGYGLICTELQQQLPTQHAQRPSHLFIQAGVGGLAAAMAQGLYASMCDPRRIIVVEPASAACVALALQAGHPLNVTGELETSAQMLSCGLASTPALAILLQHQASAVSVSETQLQAAISIMQSHGGPASTASGCAGLAGLLHVAADPALRVEHGLDEDSCVLLVVTEGALPVL</sequence>
<gene>
    <name evidence="4" type="ORF">DFR42_11534</name>
</gene>
<accession>A0A318IRJ2</accession>
<dbReference type="PANTHER" id="PTHR42937:SF1">
    <property type="entry name" value="DIAMINOPROPIONATE AMMONIA-LYASE"/>
    <property type="match status" value="1"/>
</dbReference>
<evidence type="ECO:0000313" key="5">
    <source>
        <dbReference type="Proteomes" id="UP000247792"/>
    </source>
</evidence>
<dbReference type="InterPro" id="IPR036052">
    <property type="entry name" value="TrpB-like_PALP_sf"/>
</dbReference>
<dbReference type="InterPro" id="IPR001926">
    <property type="entry name" value="TrpB-like_PALP"/>
</dbReference>
<dbReference type="SUPFAM" id="SSF53686">
    <property type="entry name" value="Tryptophan synthase beta subunit-like PLP-dependent enzymes"/>
    <property type="match status" value="1"/>
</dbReference>
<evidence type="ECO:0000259" key="3">
    <source>
        <dbReference type="Pfam" id="PF00291"/>
    </source>
</evidence>
<comment type="caution">
    <text evidence="4">The sequence shown here is derived from an EMBL/GenBank/DDBJ whole genome shotgun (WGS) entry which is preliminary data.</text>
</comment>
<dbReference type="AlphaFoldDB" id="A0A318IRJ2"/>
<keyword evidence="5" id="KW-1185">Reference proteome</keyword>
<dbReference type="Proteomes" id="UP000247792">
    <property type="component" value="Unassembled WGS sequence"/>
</dbReference>
<keyword evidence="2" id="KW-0663">Pyridoxal phosphate</keyword>
<dbReference type="EMBL" id="QJKB01000015">
    <property type="protein sequence ID" value="PXX37784.1"/>
    <property type="molecule type" value="Genomic_DNA"/>
</dbReference>
<comment type="cofactor">
    <cofactor evidence="1">
        <name>pyridoxal 5'-phosphate</name>
        <dbReference type="ChEBI" id="CHEBI:597326"/>
    </cofactor>
</comment>
<dbReference type="Pfam" id="PF00291">
    <property type="entry name" value="PALP"/>
    <property type="match status" value="1"/>
</dbReference>
<reference evidence="4 5" key="1">
    <citation type="submission" date="2018-05" db="EMBL/GenBank/DDBJ databases">
        <title>Genomic Encyclopedia of Type Strains, Phase IV (KMG-IV): sequencing the most valuable type-strain genomes for metagenomic binning, comparative biology and taxonomic classification.</title>
        <authorList>
            <person name="Goeker M."/>
        </authorList>
    </citation>
    <scope>NUCLEOTIDE SEQUENCE [LARGE SCALE GENOMIC DNA]</scope>
    <source>
        <strain evidence="4 5">DSM 19792</strain>
    </source>
</reference>
<name>A0A318IRJ2_9BURK</name>
<dbReference type="GO" id="GO:0016829">
    <property type="term" value="F:lyase activity"/>
    <property type="evidence" value="ECO:0007669"/>
    <property type="project" value="UniProtKB-KW"/>
</dbReference>
<evidence type="ECO:0000256" key="1">
    <source>
        <dbReference type="ARBA" id="ARBA00001933"/>
    </source>
</evidence>
<evidence type="ECO:0000256" key="2">
    <source>
        <dbReference type="ARBA" id="ARBA00022898"/>
    </source>
</evidence>
<dbReference type="Gene3D" id="3.40.50.1100">
    <property type="match status" value="2"/>
</dbReference>
<protein>
    <submittedName>
        <fullName evidence="4">Diaminopropionate ammonia-lyase</fullName>
    </submittedName>
</protein>
<proteinExistence type="predicted"/>
<organism evidence="4 5">
    <name type="scientific">Undibacterium pigrum</name>
    <dbReference type="NCBI Taxonomy" id="401470"/>
    <lineage>
        <taxon>Bacteria</taxon>
        <taxon>Pseudomonadati</taxon>
        <taxon>Pseudomonadota</taxon>
        <taxon>Betaproteobacteria</taxon>
        <taxon>Burkholderiales</taxon>
        <taxon>Oxalobacteraceae</taxon>
        <taxon>Undibacterium</taxon>
    </lineage>
</organism>